<dbReference type="EC" id="1.1.1.47" evidence="3"/>
<accession>A0A517DNU7</accession>
<proteinExistence type="inferred from homology"/>
<dbReference type="Proteomes" id="UP000320776">
    <property type="component" value="Chromosome"/>
</dbReference>
<dbReference type="GO" id="GO:0047936">
    <property type="term" value="F:glucose 1-dehydrogenase [NAD(P)+] activity"/>
    <property type="evidence" value="ECO:0007669"/>
    <property type="project" value="UniProtKB-EC"/>
</dbReference>
<dbReference type="AlphaFoldDB" id="A0A517DNU7"/>
<dbReference type="Gene3D" id="3.40.50.720">
    <property type="entry name" value="NAD(P)-binding Rossmann-like Domain"/>
    <property type="match status" value="1"/>
</dbReference>
<reference evidence="3 4" key="1">
    <citation type="submission" date="2019-02" db="EMBL/GenBank/DDBJ databases">
        <title>Closed genome of Sporomusa termitida DSM 4440.</title>
        <authorList>
            <person name="Poehlein A."/>
            <person name="Daniel R."/>
        </authorList>
    </citation>
    <scope>NUCLEOTIDE SEQUENCE [LARGE SCALE GENOMIC DNA]</scope>
    <source>
        <strain evidence="3 4">DSM 4440</strain>
    </source>
</reference>
<dbReference type="InterPro" id="IPR002347">
    <property type="entry name" value="SDR_fam"/>
</dbReference>
<dbReference type="OrthoDB" id="9803333at2"/>
<gene>
    <name evidence="3" type="primary">gdh</name>
    <name evidence="3" type="ORF">SPTER_03040</name>
</gene>
<evidence type="ECO:0000313" key="3">
    <source>
        <dbReference type="EMBL" id="QDR79045.1"/>
    </source>
</evidence>
<dbReference type="CDD" id="cd05233">
    <property type="entry name" value="SDR_c"/>
    <property type="match status" value="1"/>
</dbReference>
<comment type="similarity">
    <text evidence="1">Belongs to the short-chain dehydrogenases/reductases (SDR) family.</text>
</comment>
<evidence type="ECO:0000313" key="4">
    <source>
        <dbReference type="Proteomes" id="UP000320776"/>
    </source>
</evidence>
<evidence type="ECO:0000256" key="2">
    <source>
        <dbReference type="ARBA" id="ARBA00023002"/>
    </source>
</evidence>
<sequence>MDLNLAGKVAVITGGTAGIGEACVLAFLRENCKVAVCGRSRDKLDQLKNNMAARGYEIYIQQADVSRQQEIRDFAQAVYEHYGKIDIWVNNAGIAARARLIEMSEEDWDLVLNTNLKSVFLGSQVAAQYMVKGGGGVILNASSYAAVIPQPAVAPTEPPRPLFLI</sequence>
<keyword evidence="2 3" id="KW-0560">Oxidoreductase</keyword>
<dbReference type="EMBL" id="CP036259">
    <property type="protein sequence ID" value="QDR79045.1"/>
    <property type="molecule type" value="Genomic_DNA"/>
</dbReference>
<dbReference type="PANTHER" id="PTHR43669:SF3">
    <property type="entry name" value="ALCOHOL DEHYDROGENASE, PUTATIVE (AFU_ORTHOLOGUE AFUA_3G03445)-RELATED"/>
    <property type="match status" value="1"/>
</dbReference>
<dbReference type="KEGG" id="sted:SPTER_03040"/>
<dbReference type="PRINTS" id="PR00081">
    <property type="entry name" value="GDHRDH"/>
</dbReference>
<evidence type="ECO:0000256" key="1">
    <source>
        <dbReference type="ARBA" id="ARBA00006484"/>
    </source>
</evidence>
<dbReference type="SUPFAM" id="SSF51735">
    <property type="entry name" value="NAD(P)-binding Rossmann-fold domains"/>
    <property type="match status" value="1"/>
</dbReference>
<protein>
    <submittedName>
        <fullName evidence="3">Glucose 1-dehydrogenase</fullName>
        <ecNumber evidence="3">1.1.1.47</ecNumber>
    </submittedName>
</protein>
<name>A0A517DNU7_9FIRM</name>
<dbReference type="Pfam" id="PF00106">
    <property type="entry name" value="adh_short"/>
    <property type="match status" value="1"/>
</dbReference>
<organism evidence="3 4">
    <name type="scientific">Sporomusa termitida</name>
    <dbReference type="NCBI Taxonomy" id="2377"/>
    <lineage>
        <taxon>Bacteria</taxon>
        <taxon>Bacillati</taxon>
        <taxon>Bacillota</taxon>
        <taxon>Negativicutes</taxon>
        <taxon>Selenomonadales</taxon>
        <taxon>Sporomusaceae</taxon>
        <taxon>Sporomusa</taxon>
    </lineage>
</organism>
<dbReference type="PANTHER" id="PTHR43669">
    <property type="entry name" value="5-KETO-D-GLUCONATE 5-REDUCTASE"/>
    <property type="match status" value="1"/>
</dbReference>
<keyword evidence="4" id="KW-1185">Reference proteome</keyword>
<dbReference type="InterPro" id="IPR036291">
    <property type="entry name" value="NAD(P)-bd_dom_sf"/>
</dbReference>